<dbReference type="SUPFAM" id="SSF51984">
    <property type="entry name" value="MurCD N-terminal domain"/>
    <property type="match status" value="1"/>
</dbReference>
<dbReference type="InterPro" id="IPR013221">
    <property type="entry name" value="Mur_ligase_cen"/>
</dbReference>
<evidence type="ECO:0000256" key="5">
    <source>
        <dbReference type="ARBA" id="ARBA00012212"/>
    </source>
</evidence>
<evidence type="ECO:0000256" key="10">
    <source>
        <dbReference type="ARBA" id="ARBA00022840"/>
    </source>
</evidence>
<dbReference type="EC" id="6.3.2.9" evidence="5 17"/>
<feature type="domain" description="Mur ligase C-terminal" evidence="19">
    <location>
        <begin position="312"/>
        <end position="425"/>
    </location>
</feature>
<comment type="function">
    <text evidence="1 17 18">Cell wall formation. Catalyzes the addition of glutamate to the nucleotide precursor UDP-N-acetylmuramoyl-L-alanine (UMA).</text>
</comment>
<dbReference type="InterPro" id="IPR004101">
    <property type="entry name" value="Mur_ligase_C"/>
</dbReference>
<dbReference type="EMBL" id="CP017962">
    <property type="protein sequence ID" value="APC48717.1"/>
    <property type="molecule type" value="Genomic_DNA"/>
</dbReference>
<feature type="domain" description="Mur ligase central" evidence="20">
    <location>
        <begin position="116"/>
        <end position="290"/>
    </location>
</feature>
<dbReference type="PANTHER" id="PTHR43692:SF1">
    <property type="entry name" value="UDP-N-ACETYLMURAMOYLALANINE--D-GLUTAMATE LIGASE"/>
    <property type="match status" value="1"/>
</dbReference>
<evidence type="ECO:0000256" key="18">
    <source>
        <dbReference type="RuleBase" id="RU003664"/>
    </source>
</evidence>
<comment type="pathway">
    <text evidence="3 17 18">Cell wall biogenesis; peptidoglycan biosynthesis.</text>
</comment>
<dbReference type="Pfam" id="PF02875">
    <property type="entry name" value="Mur_ligase_C"/>
    <property type="match status" value="1"/>
</dbReference>
<keyword evidence="11 17" id="KW-0133">Cell shape</keyword>
<proteinExistence type="inferred from homology"/>
<dbReference type="GeneID" id="71514962"/>
<dbReference type="SUPFAM" id="SSF53623">
    <property type="entry name" value="MurD-like peptide ligases, catalytic domain"/>
    <property type="match status" value="1"/>
</dbReference>
<dbReference type="InterPro" id="IPR036565">
    <property type="entry name" value="Mur-like_cat_sf"/>
</dbReference>
<evidence type="ECO:0000313" key="22">
    <source>
        <dbReference type="Proteomes" id="UP000182945"/>
    </source>
</evidence>
<dbReference type="PANTHER" id="PTHR43692">
    <property type="entry name" value="UDP-N-ACETYLMURAMOYLALANINE--D-GLUTAMATE LIGASE"/>
    <property type="match status" value="1"/>
</dbReference>
<gene>
    <name evidence="17 21" type="primary">murD</name>
    <name evidence="21" type="ORF">BME96_11200</name>
</gene>
<evidence type="ECO:0000256" key="6">
    <source>
        <dbReference type="ARBA" id="ARBA00015655"/>
    </source>
</evidence>
<keyword evidence="9 17" id="KW-0547">Nucleotide-binding</keyword>
<evidence type="ECO:0000256" key="11">
    <source>
        <dbReference type="ARBA" id="ARBA00022960"/>
    </source>
</evidence>
<dbReference type="Proteomes" id="UP000182945">
    <property type="component" value="Chromosome"/>
</dbReference>
<dbReference type="HAMAP" id="MF_00639">
    <property type="entry name" value="MurD"/>
    <property type="match status" value="1"/>
</dbReference>
<keyword evidence="17 18" id="KW-0132">Cell division</keyword>
<reference evidence="21 22" key="1">
    <citation type="submission" date="2016-11" db="EMBL/GenBank/DDBJ databases">
        <title>Complete genome sequencing of Virgibacillus halodenitrificans PDB-F2.</title>
        <authorList>
            <person name="Sun Z."/>
            <person name="Zhou Y."/>
            <person name="Li H."/>
        </authorList>
    </citation>
    <scope>NUCLEOTIDE SEQUENCE [LARGE SCALE GENOMIC DNA]</scope>
    <source>
        <strain evidence="21 22">PDB-F2</strain>
    </source>
</reference>
<evidence type="ECO:0000256" key="4">
    <source>
        <dbReference type="ARBA" id="ARBA00010416"/>
    </source>
</evidence>
<dbReference type="KEGG" id="vhl:BME96_11200"/>
<dbReference type="SUPFAM" id="SSF53244">
    <property type="entry name" value="MurD-like peptide ligases, peptide-binding domain"/>
    <property type="match status" value="1"/>
</dbReference>
<dbReference type="Pfam" id="PF21799">
    <property type="entry name" value="MurD-like_N"/>
    <property type="match status" value="1"/>
</dbReference>
<organism evidence="21 22">
    <name type="scientific">Virgibacillus halodenitrificans</name>
    <name type="common">Bacillus halodenitrificans</name>
    <dbReference type="NCBI Taxonomy" id="1482"/>
    <lineage>
        <taxon>Bacteria</taxon>
        <taxon>Bacillati</taxon>
        <taxon>Bacillota</taxon>
        <taxon>Bacilli</taxon>
        <taxon>Bacillales</taxon>
        <taxon>Bacillaceae</taxon>
        <taxon>Virgibacillus</taxon>
    </lineage>
</organism>
<keyword evidence="8 17" id="KW-0436">Ligase</keyword>
<evidence type="ECO:0000256" key="8">
    <source>
        <dbReference type="ARBA" id="ARBA00022598"/>
    </source>
</evidence>
<comment type="similarity">
    <text evidence="4 17">Belongs to the MurCDEF family.</text>
</comment>
<dbReference type="InterPro" id="IPR005762">
    <property type="entry name" value="MurD"/>
</dbReference>
<dbReference type="Gene3D" id="3.40.1190.10">
    <property type="entry name" value="Mur-like, catalytic domain"/>
    <property type="match status" value="1"/>
</dbReference>
<evidence type="ECO:0000256" key="14">
    <source>
        <dbReference type="ARBA" id="ARBA00030398"/>
    </source>
</evidence>
<comment type="subcellular location">
    <subcellularLocation>
        <location evidence="2 17 18">Cytoplasm</location>
    </subcellularLocation>
</comment>
<keyword evidence="10 17" id="KW-0067">ATP-binding</keyword>
<name>A0AAC9J1A8_VIRHA</name>
<evidence type="ECO:0000256" key="9">
    <source>
        <dbReference type="ARBA" id="ARBA00022741"/>
    </source>
</evidence>
<evidence type="ECO:0000256" key="13">
    <source>
        <dbReference type="ARBA" id="ARBA00023316"/>
    </source>
</evidence>
<dbReference type="InterPro" id="IPR036615">
    <property type="entry name" value="Mur_ligase_C_dom_sf"/>
</dbReference>
<dbReference type="GO" id="GO:0009252">
    <property type="term" value="P:peptidoglycan biosynthetic process"/>
    <property type="evidence" value="ECO:0007669"/>
    <property type="project" value="UniProtKB-UniRule"/>
</dbReference>
<dbReference type="RefSeq" id="WP_060680406.1">
    <property type="nucleotide sequence ID" value="NZ_CP017962.1"/>
</dbReference>
<keyword evidence="17 18" id="KW-0131">Cell cycle</keyword>
<dbReference type="NCBIfam" id="TIGR01087">
    <property type="entry name" value="murD"/>
    <property type="match status" value="1"/>
</dbReference>
<keyword evidence="7 17" id="KW-0963">Cytoplasm</keyword>
<dbReference type="Gene3D" id="3.40.50.720">
    <property type="entry name" value="NAD(P)-binding Rossmann-like Domain"/>
    <property type="match status" value="1"/>
</dbReference>
<dbReference type="AlphaFoldDB" id="A0AAC9J1A8"/>
<comment type="catalytic activity">
    <reaction evidence="16 17 18">
        <text>UDP-N-acetyl-alpha-D-muramoyl-L-alanine + D-glutamate + ATP = UDP-N-acetyl-alpha-D-muramoyl-L-alanyl-D-glutamate + ADP + phosphate + H(+)</text>
        <dbReference type="Rhea" id="RHEA:16429"/>
        <dbReference type="ChEBI" id="CHEBI:15378"/>
        <dbReference type="ChEBI" id="CHEBI:29986"/>
        <dbReference type="ChEBI" id="CHEBI:30616"/>
        <dbReference type="ChEBI" id="CHEBI:43474"/>
        <dbReference type="ChEBI" id="CHEBI:83898"/>
        <dbReference type="ChEBI" id="CHEBI:83900"/>
        <dbReference type="ChEBI" id="CHEBI:456216"/>
        <dbReference type="EC" id="6.3.2.9"/>
    </reaction>
</comment>
<evidence type="ECO:0000313" key="21">
    <source>
        <dbReference type="EMBL" id="APC48717.1"/>
    </source>
</evidence>
<dbReference type="Pfam" id="PF08245">
    <property type="entry name" value="Mur_ligase_M"/>
    <property type="match status" value="1"/>
</dbReference>
<evidence type="ECO:0000256" key="12">
    <source>
        <dbReference type="ARBA" id="ARBA00022984"/>
    </source>
</evidence>
<evidence type="ECO:0000256" key="7">
    <source>
        <dbReference type="ARBA" id="ARBA00022490"/>
    </source>
</evidence>
<evidence type="ECO:0000256" key="17">
    <source>
        <dbReference type="HAMAP-Rule" id="MF_00639"/>
    </source>
</evidence>
<dbReference type="GO" id="GO:0008360">
    <property type="term" value="P:regulation of cell shape"/>
    <property type="evidence" value="ECO:0007669"/>
    <property type="project" value="UniProtKB-KW"/>
</dbReference>
<keyword evidence="12 17" id="KW-0573">Peptidoglycan synthesis</keyword>
<dbReference type="Gene3D" id="3.90.190.20">
    <property type="entry name" value="Mur ligase, C-terminal domain"/>
    <property type="match status" value="1"/>
</dbReference>
<evidence type="ECO:0000259" key="20">
    <source>
        <dbReference type="Pfam" id="PF08245"/>
    </source>
</evidence>
<feature type="binding site" evidence="17">
    <location>
        <begin position="118"/>
        <end position="124"/>
    </location>
    <ligand>
        <name>ATP</name>
        <dbReference type="ChEBI" id="CHEBI:30616"/>
    </ligand>
</feature>
<dbReference type="GO" id="GO:0071555">
    <property type="term" value="P:cell wall organization"/>
    <property type="evidence" value="ECO:0007669"/>
    <property type="project" value="UniProtKB-KW"/>
</dbReference>
<evidence type="ECO:0000256" key="16">
    <source>
        <dbReference type="ARBA" id="ARBA00047632"/>
    </source>
</evidence>
<dbReference type="GO" id="GO:0005737">
    <property type="term" value="C:cytoplasm"/>
    <property type="evidence" value="ECO:0007669"/>
    <property type="project" value="UniProtKB-SubCell"/>
</dbReference>
<evidence type="ECO:0000256" key="3">
    <source>
        <dbReference type="ARBA" id="ARBA00004752"/>
    </source>
</evidence>
<keyword evidence="13 17" id="KW-0961">Cell wall biogenesis/degradation</keyword>
<protein>
    <recommendedName>
        <fullName evidence="6 17">UDP-N-acetylmuramoylalanine--D-glutamate ligase</fullName>
        <ecNumber evidence="5 17">6.3.2.9</ecNumber>
    </recommendedName>
    <alternativeName>
        <fullName evidence="15 17">D-glutamic acid-adding enzyme</fullName>
    </alternativeName>
    <alternativeName>
        <fullName evidence="14 17">UDP-N-acetylmuramoyl-L-alanyl-D-glutamate synthetase</fullName>
    </alternativeName>
</protein>
<accession>A0AAC9J1A8</accession>
<dbReference type="GO" id="GO:0008764">
    <property type="term" value="F:UDP-N-acetylmuramoylalanine-D-glutamate ligase activity"/>
    <property type="evidence" value="ECO:0007669"/>
    <property type="project" value="UniProtKB-UniRule"/>
</dbReference>
<evidence type="ECO:0000256" key="1">
    <source>
        <dbReference type="ARBA" id="ARBA00002734"/>
    </source>
</evidence>
<sequence>MKTLEAFPYSNILVLGLAKSGTAAAKVLLKNNKYVRINDGKAIQSNDQIEELKEMGAEVIIGSHPFSVLDDIQIVVKNPGIPYDNPIVAEAEKRNIPVITEIEIAGLLTKGPIIGITGSNGKTTTTTLITEMLKCSQKPVKVAGNIGKVATDIAQTTDEDETMVIELSSFQLQGIKNFKPNIAVLLNIYEAHLDYHKTFENYKAAKFNIFKSQTKNDYLVYNADDPTIIEAIHNADSIKIPFSRKKQLNEGVWIDEQYVYFKNERVMSRKDIVLVGEHNLENILAAIAAAKLNGATNSGIYQVLTTFQGVKHRLQFVDTINNRTFYNDSKATNILATQKALGAFKNSIILLAGGLDRGNEFHDLLPFLKKVKGMVVFGQTADKLAGIAKEAQIPIVVKTENVQMAVKEAYEISAPADTILLSPACASWDQYKTFEERGDMFIQAVHTLR</sequence>
<evidence type="ECO:0000256" key="15">
    <source>
        <dbReference type="ARBA" id="ARBA00032324"/>
    </source>
</evidence>
<dbReference type="GO" id="GO:0005524">
    <property type="term" value="F:ATP binding"/>
    <property type="evidence" value="ECO:0007669"/>
    <property type="project" value="UniProtKB-UniRule"/>
</dbReference>
<evidence type="ECO:0000259" key="19">
    <source>
        <dbReference type="Pfam" id="PF02875"/>
    </source>
</evidence>
<evidence type="ECO:0000256" key="2">
    <source>
        <dbReference type="ARBA" id="ARBA00004496"/>
    </source>
</evidence>
<dbReference type="GO" id="GO:0051301">
    <property type="term" value="P:cell division"/>
    <property type="evidence" value="ECO:0007669"/>
    <property type="project" value="UniProtKB-KW"/>
</dbReference>